<reference evidence="2 3" key="1">
    <citation type="submission" date="2019-05" db="EMBL/GenBank/DDBJ databases">
        <title>The metagenome of a microbial culture collection derived from dairy environment covers the genomic content of the human microbiome.</title>
        <authorList>
            <person name="Roder T."/>
            <person name="Wuthrich D."/>
            <person name="Sattari Z."/>
            <person name="Von Ah U."/>
            <person name="Bar C."/>
            <person name="Ronchi F."/>
            <person name="Macpherson A.J."/>
            <person name="Ganal-Vonarburg S.C."/>
            <person name="Bruggmann R."/>
            <person name="Vergeres G."/>
        </authorList>
    </citation>
    <scope>NUCLEOTIDE SEQUENCE [LARGE SCALE GENOMIC DNA]</scope>
    <source>
        <strain evidence="2 3">FAM 18815</strain>
    </source>
</reference>
<dbReference type="AlphaFoldDB" id="A0A5R9BZD8"/>
<sequence length="546" mass="61767">MPKAKSIMMLSGPRFSPDANAEFLMPKELFNQDNPVSVGKYVSKFIQRHYDEQVPRLTTLERYYQGYNDILYWNSKKAVNRADNKIPSGYPKSITNIRVGYAVGNPIQYKFNNRDGQNNTDGEKILQLINDFNNDNDIEYHDKMMKKHLSVTGRAYEMLYSPSDETKLKVKNIDPTQAFVVYEADIEKKPLFAVYYYPINFDDDTNWQVTVYTIDNIYTYPLVNSPLQDYSTLVPEKETSVFIGVPILESKNNAERMGDWETKLNEIDAVDKSLSEMANSQEDFNNAILCISGKLDLSANHEPILDENGDPIRDSDGNILYKVRPGEEIDPKARIMFLKASVTDSGTGTPVVTQTTAEYLTKELNADGWKTYMDKLNADIHKDTNTPDVADENFASNASGVAMSYKLWGQDQERSIQESLYKRMLMNRYRLLAASWYMLGKDGGSPVQDLVNQIEPVFSPNLPKNDSEKMAVAKTLSETGAFSDQTIQEYAASVTGIQPSEEERRVDDETEKEPTFTLGTLAQNSIQAMQGKVDKPDKNTDVGADM</sequence>
<evidence type="ECO:0000313" key="2">
    <source>
        <dbReference type="EMBL" id="TLQ05471.1"/>
    </source>
</evidence>
<dbReference type="Pfam" id="PF05133">
    <property type="entry name" value="SPP1_portal"/>
    <property type="match status" value="1"/>
</dbReference>
<proteinExistence type="predicted"/>
<dbReference type="InterPro" id="IPR006428">
    <property type="entry name" value="Portal_SPP1-type"/>
</dbReference>
<dbReference type="NCBIfam" id="TIGR01538">
    <property type="entry name" value="portal_SPP1"/>
    <property type="match status" value="1"/>
</dbReference>
<accession>A0A5R9BZD8</accession>
<dbReference type="EMBL" id="VBTH01000002">
    <property type="protein sequence ID" value="TLQ05471.1"/>
    <property type="molecule type" value="Genomic_DNA"/>
</dbReference>
<feature type="region of interest" description="Disordered" evidence="1">
    <location>
        <begin position="527"/>
        <end position="546"/>
    </location>
</feature>
<evidence type="ECO:0000256" key="1">
    <source>
        <dbReference type="SAM" id="MobiDB-lite"/>
    </source>
</evidence>
<gene>
    <name evidence="2" type="ORF">FEZ51_02095</name>
</gene>
<dbReference type="OrthoDB" id="3189403at2"/>
<organism evidence="2 3">
    <name type="scientific">Pediococcus stilesii</name>
    <dbReference type="NCBI Taxonomy" id="331679"/>
    <lineage>
        <taxon>Bacteria</taxon>
        <taxon>Bacillati</taxon>
        <taxon>Bacillota</taxon>
        <taxon>Bacilli</taxon>
        <taxon>Lactobacillales</taxon>
        <taxon>Lactobacillaceae</taxon>
        <taxon>Pediococcus</taxon>
    </lineage>
</organism>
<comment type="caution">
    <text evidence="2">The sequence shown here is derived from an EMBL/GenBank/DDBJ whole genome shotgun (WGS) entry which is preliminary data.</text>
</comment>
<name>A0A5R9BZD8_9LACO</name>
<protein>
    <submittedName>
        <fullName evidence="2">Phage portal protein</fullName>
    </submittedName>
</protein>
<dbReference type="RefSeq" id="WP_138473815.1">
    <property type="nucleotide sequence ID" value="NZ_VBTH01000002.1"/>
</dbReference>
<dbReference type="Proteomes" id="UP000305541">
    <property type="component" value="Unassembled WGS sequence"/>
</dbReference>
<evidence type="ECO:0000313" key="3">
    <source>
        <dbReference type="Proteomes" id="UP000305541"/>
    </source>
</evidence>
<dbReference type="InterPro" id="IPR021145">
    <property type="entry name" value="Portal_protein_SPP1_Gp6-like"/>
</dbReference>